<comment type="caution">
    <text evidence="2">The sequence shown here is derived from an EMBL/GenBank/DDBJ whole genome shotgun (WGS) entry which is preliminary data.</text>
</comment>
<reference evidence="2 3" key="1">
    <citation type="submission" date="2019-06" db="EMBL/GenBank/DDBJ databases">
        <title>Draft genome sequence of the filamentous fungus Phialemoniopsis curvata isolated from diesel fuel.</title>
        <authorList>
            <person name="Varaljay V.A."/>
            <person name="Lyon W.J."/>
            <person name="Crouch A.L."/>
            <person name="Drake C.E."/>
            <person name="Hollomon J.M."/>
            <person name="Nadeau L.J."/>
            <person name="Nunn H.S."/>
            <person name="Stevenson B.S."/>
            <person name="Bojanowski C.L."/>
            <person name="Crookes-Goodson W.J."/>
        </authorList>
    </citation>
    <scope>NUCLEOTIDE SEQUENCE [LARGE SCALE GENOMIC DNA]</scope>
    <source>
        <strain evidence="2 3">D216</strain>
    </source>
</reference>
<dbReference type="PANTHER" id="PTHR10683:SF39">
    <property type="entry name" value="TRANSALDOLASE"/>
    <property type="match status" value="1"/>
</dbReference>
<dbReference type="PANTHER" id="PTHR10683">
    <property type="entry name" value="TRANSALDOLASE"/>
    <property type="match status" value="1"/>
</dbReference>
<keyword evidence="3" id="KW-1185">Reference proteome</keyword>
<gene>
    <name evidence="2" type="ORF">E0L32_007461</name>
</gene>
<keyword evidence="1" id="KW-0704">Schiff base</keyword>
<dbReference type="InterPro" id="IPR001585">
    <property type="entry name" value="TAL/FSA"/>
</dbReference>
<dbReference type="EMBL" id="SKBQ01000046">
    <property type="protein sequence ID" value="TPX11724.1"/>
    <property type="molecule type" value="Genomic_DNA"/>
</dbReference>
<dbReference type="GO" id="GO:0005975">
    <property type="term" value="P:carbohydrate metabolic process"/>
    <property type="evidence" value="ECO:0007669"/>
    <property type="project" value="InterPro"/>
</dbReference>
<dbReference type="Gene3D" id="3.20.20.70">
    <property type="entry name" value="Aldolase class I"/>
    <property type="match status" value="1"/>
</dbReference>
<dbReference type="RefSeq" id="XP_030993435.1">
    <property type="nucleotide sequence ID" value="XM_031142207.1"/>
</dbReference>
<dbReference type="GO" id="GO:0004801">
    <property type="term" value="F:transaldolase activity"/>
    <property type="evidence" value="ECO:0007669"/>
    <property type="project" value="TreeGrafter"/>
</dbReference>
<dbReference type="AlphaFoldDB" id="A0A507AZ55"/>
<dbReference type="InParanoid" id="A0A507AZ55"/>
<name>A0A507AZ55_9PEZI</name>
<dbReference type="OrthoDB" id="1711136at2759"/>
<dbReference type="InterPro" id="IPR013785">
    <property type="entry name" value="Aldolase_TIM"/>
</dbReference>
<protein>
    <recommendedName>
        <fullName evidence="4">Transaldolase</fullName>
    </recommendedName>
</protein>
<dbReference type="GeneID" id="41974908"/>
<dbReference type="SUPFAM" id="SSF51569">
    <property type="entry name" value="Aldolase"/>
    <property type="match status" value="1"/>
</dbReference>
<dbReference type="Pfam" id="PF00923">
    <property type="entry name" value="TAL_FSA"/>
    <property type="match status" value="1"/>
</dbReference>
<dbReference type="GO" id="GO:0009052">
    <property type="term" value="P:pentose-phosphate shunt, non-oxidative branch"/>
    <property type="evidence" value="ECO:0007669"/>
    <property type="project" value="TreeGrafter"/>
</dbReference>
<evidence type="ECO:0000256" key="1">
    <source>
        <dbReference type="ARBA" id="ARBA00023270"/>
    </source>
</evidence>
<sequence length="371" mass="40917">MAQSTNQNLLQEIDGRINIDIDSLDNGFLRSLSITPNDQTCNPRWLSVQVEDPSSSDLLKTTALELQGDGFLAVGTRLAVRFCRQNIPFIKGRVLVQTSPSAAYDCQKTLDHARLFASEFERAEIPKDRYCIKIMATGPGLSAAKILNGEGISTLGTGVFSVAQAIACSQAGCLFISPYYNEIRTYLNPSLWPDVADPALEHPFSHRIAQMVQAYKDLFKQTGNQQPLIKNAGFFSYREVIATAELGCHSATLSKDNLEELQDMESTKVALPVGVKIASLRSPYSDDAEILSPRLKQLMTSDPLATLRPGETWSPTDINLDYLANGGQILEEVLAKDEAATRMVRDALELFMYSEAEMQKVIEAVWSRASL</sequence>
<dbReference type="Proteomes" id="UP000319257">
    <property type="component" value="Unassembled WGS sequence"/>
</dbReference>
<evidence type="ECO:0008006" key="4">
    <source>
        <dbReference type="Google" id="ProtNLM"/>
    </source>
</evidence>
<organism evidence="2 3">
    <name type="scientific">Thyridium curvatum</name>
    <dbReference type="NCBI Taxonomy" id="1093900"/>
    <lineage>
        <taxon>Eukaryota</taxon>
        <taxon>Fungi</taxon>
        <taxon>Dikarya</taxon>
        <taxon>Ascomycota</taxon>
        <taxon>Pezizomycotina</taxon>
        <taxon>Sordariomycetes</taxon>
        <taxon>Sordariomycetidae</taxon>
        <taxon>Thyridiales</taxon>
        <taxon>Thyridiaceae</taxon>
        <taxon>Thyridium</taxon>
    </lineage>
</organism>
<accession>A0A507AZ55</accession>
<proteinExistence type="predicted"/>
<evidence type="ECO:0000313" key="3">
    <source>
        <dbReference type="Proteomes" id="UP000319257"/>
    </source>
</evidence>
<evidence type="ECO:0000313" key="2">
    <source>
        <dbReference type="EMBL" id="TPX11724.1"/>
    </source>
</evidence>
<dbReference type="STRING" id="1093900.A0A507AZ55"/>